<evidence type="ECO:0000313" key="2">
    <source>
        <dbReference type="Proteomes" id="UP000749471"/>
    </source>
</evidence>
<gene>
    <name evidence="1" type="ORF">KQI42_17315</name>
</gene>
<protein>
    <submittedName>
        <fullName evidence="1">DUF4177 domain-containing protein</fullName>
    </submittedName>
</protein>
<name>A0ABS6EC81_9FIRM</name>
<accession>A0ABS6EC81</accession>
<evidence type="ECO:0000313" key="1">
    <source>
        <dbReference type="EMBL" id="MBU5439778.1"/>
    </source>
</evidence>
<dbReference type="Proteomes" id="UP000749471">
    <property type="component" value="Unassembled WGS sequence"/>
</dbReference>
<dbReference type="EMBL" id="JAHLPM010000019">
    <property type="protein sequence ID" value="MBU5439778.1"/>
    <property type="molecule type" value="Genomic_DNA"/>
</dbReference>
<proteinExistence type="predicted"/>
<dbReference type="Pfam" id="PF13783">
    <property type="entry name" value="DUF4177"/>
    <property type="match status" value="1"/>
</dbReference>
<dbReference type="InterPro" id="IPR025234">
    <property type="entry name" value="YjzH-like"/>
</dbReference>
<dbReference type="RefSeq" id="WP_216521601.1">
    <property type="nucleotide sequence ID" value="NZ_JAHLPM010000019.1"/>
</dbReference>
<comment type="caution">
    <text evidence="1">The sequence shown here is derived from an EMBL/GenBank/DDBJ whole genome shotgun (WGS) entry which is preliminary data.</text>
</comment>
<reference evidence="1 2" key="1">
    <citation type="submission" date="2021-06" db="EMBL/GenBank/DDBJ databases">
        <authorList>
            <person name="Sun Q."/>
            <person name="Li D."/>
        </authorList>
    </citation>
    <scope>NUCLEOTIDE SEQUENCE [LARGE SCALE GENOMIC DNA]</scope>
    <source>
        <strain evidence="1 2">MSJ-40</strain>
    </source>
</reference>
<organism evidence="1 2">
    <name type="scientific">Tissierella simiarum</name>
    <dbReference type="NCBI Taxonomy" id="2841534"/>
    <lineage>
        <taxon>Bacteria</taxon>
        <taxon>Bacillati</taxon>
        <taxon>Bacillota</taxon>
        <taxon>Tissierellia</taxon>
        <taxon>Tissierellales</taxon>
        <taxon>Tissierellaceae</taxon>
        <taxon>Tissierella</taxon>
    </lineage>
</organism>
<sequence length="69" mass="8103">MQMKWEYKVLTVDKFLSIDSDLAIEEKLNKYGKDGWELVGLLQRSYTTLGYSPKLDNDSIAFKRQIIEE</sequence>
<keyword evidence="2" id="KW-1185">Reference proteome</keyword>